<dbReference type="RefSeq" id="WP_209642069.1">
    <property type="nucleotide sequence ID" value="NZ_JAGINW010000001.1"/>
</dbReference>
<proteinExistence type="predicted"/>
<keyword evidence="3" id="KW-1185">Reference proteome</keyword>
<gene>
    <name evidence="2" type="ORF">JOF56_005175</name>
</gene>
<evidence type="ECO:0008006" key="4">
    <source>
        <dbReference type="Google" id="ProtNLM"/>
    </source>
</evidence>
<evidence type="ECO:0000313" key="3">
    <source>
        <dbReference type="Proteomes" id="UP001519332"/>
    </source>
</evidence>
<feature type="region of interest" description="Disordered" evidence="1">
    <location>
        <begin position="575"/>
        <end position="604"/>
    </location>
</feature>
<name>A0ABS4TK41_9PSEU</name>
<protein>
    <recommendedName>
        <fullName evidence="4">Dynamin family protein</fullName>
    </recommendedName>
</protein>
<feature type="compositionally biased region" description="Basic and acidic residues" evidence="1">
    <location>
        <begin position="580"/>
        <end position="593"/>
    </location>
</feature>
<dbReference type="Proteomes" id="UP001519332">
    <property type="component" value="Unassembled WGS sequence"/>
</dbReference>
<dbReference type="EMBL" id="JAGINW010000001">
    <property type="protein sequence ID" value="MBP2324790.1"/>
    <property type="molecule type" value="Genomic_DNA"/>
</dbReference>
<organism evidence="2 3">
    <name type="scientific">Kibdelosporangium banguiense</name>
    <dbReference type="NCBI Taxonomy" id="1365924"/>
    <lineage>
        <taxon>Bacteria</taxon>
        <taxon>Bacillati</taxon>
        <taxon>Actinomycetota</taxon>
        <taxon>Actinomycetes</taxon>
        <taxon>Pseudonocardiales</taxon>
        <taxon>Pseudonocardiaceae</taxon>
        <taxon>Kibdelosporangium</taxon>
    </lineage>
</organism>
<reference evidence="2 3" key="1">
    <citation type="submission" date="2021-03" db="EMBL/GenBank/DDBJ databases">
        <title>Sequencing the genomes of 1000 actinobacteria strains.</title>
        <authorList>
            <person name="Klenk H.-P."/>
        </authorList>
    </citation>
    <scope>NUCLEOTIDE SEQUENCE [LARGE SCALE GENOMIC DNA]</scope>
    <source>
        <strain evidence="2 3">DSM 46670</strain>
    </source>
</reference>
<comment type="caution">
    <text evidence="2">The sequence shown here is derived from an EMBL/GenBank/DDBJ whole genome shotgun (WGS) entry which is preliminary data.</text>
</comment>
<evidence type="ECO:0000313" key="2">
    <source>
        <dbReference type="EMBL" id="MBP2324790.1"/>
    </source>
</evidence>
<evidence type="ECO:0000256" key="1">
    <source>
        <dbReference type="SAM" id="MobiDB-lite"/>
    </source>
</evidence>
<sequence length="808" mass="88640">MTADHQSRLDELCAKALHAGDLLSTMKPPSHLAHVHSRARQLQASLDQACRRCPSTGFAGVFTTGKSMLQSLLLDLPGLLPVANVPSTGNITRVRVRPAAAGSRVINRAFTLLSPDAVARMVDFIVDGIVAAVDGNPAYDVRGLRGHTLIDVADPAASDWEPLEAFLSPMWTDMELNVQVRQWASELLAIRDALAVAAHLLPRSMPGNEIVLSEGSLEAALLIGDSRVPPAEFPHQRYRPPLAAHEMSQPHGLRVLLPLVHEVLIDVEMDRDIWSFNGMAVDLLDFPGLASGSLRDRFLAEEELATVTVLTVVLDAEKPRNDDVHRLYGLLEKGKFARPELAESVLVVANRFDRVLPPAGPVDSVARLAAESIDFRAVLVEADELTRKRPARVALTSTLTGAVHYGHSVAGARPQDLDGVRAAPGRWEPVMRRMAAANESHPLRFSLEAYLHDGGIGYMRELLSRHLVTHGRRMVVNEAEAIAAALDEQLELLRPVEPSAAPSGAERARIETLATGLTRACARCRDRLENERLVGHLPVGESTVDEQLLGLVVRAVHDWPLWPPTGLLARTRRVGTGRPETGRGKGIIERPARPPEAPRPGTAPAITTSTLLTAYRDTRTSLSGPTVALLENALRQWSAALLAEENLADVSRRLGGPDLPWSDDRTLLHDRLRTVTSPEWVDYRFRLIDTLLDPDLLVRRAREVRTARSDTVRVDPEPLAANRALPWHPKILGLGRDGLADFADPITVFRLRRDLVLAMHREIGRELQAVFDTVREETHGFLDQFSEDAVPTPDEIRDMTEPSTGGDA</sequence>
<accession>A0ABS4TK41</accession>